<sequence length="106" mass="12337">MYLYGSLDFTVTTDHKAPRGIIRSMTPYSARIETWRLGLMPYQFKLIIRPGKYEANSADYFSRHPHAKLTRDNEGERYIRYIANTSVPNVLSLDEVRKATSLDEHL</sequence>
<comment type="caution">
    <text evidence="1">The sequence shown here is derived from an EMBL/GenBank/DDBJ whole genome shotgun (WGS) entry which is preliminary data.</text>
</comment>
<accession>A0AAV4IB57</accession>
<keyword evidence="2" id="KW-1185">Reference proteome</keyword>
<name>A0AAV4IB57_9GAST</name>
<protein>
    <submittedName>
        <fullName evidence="1">Transposon Ty3-G Gag-Pol polyprotein</fullName>
    </submittedName>
</protein>
<proteinExistence type="predicted"/>
<organism evidence="1 2">
    <name type="scientific">Elysia marginata</name>
    <dbReference type="NCBI Taxonomy" id="1093978"/>
    <lineage>
        <taxon>Eukaryota</taxon>
        <taxon>Metazoa</taxon>
        <taxon>Spiralia</taxon>
        <taxon>Lophotrochozoa</taxon>
        <taxon>Mollusca</taxon>
        <taxon>Gastropoda</taxon>
        <taxon>Heterobranchia</taxon>
        <taxon>Euthyneura</taxon>
        <taxon>Panpulmonata</taxon>
        <taxon>Sacoglossa</taxon>
        <taxon>Placobranchoidea</taxon>
        <taxon>Plakobranchidae</taxon>
        <taxon>Elysia</taxon>
    </lineage>
</organism>
<dbReference type="Proteomes" id="UP000762676">
    <property type="component" value="Unassembled WGS sequence"/>
</dbReference>
<evidence type="ECO:0000313" key="1">
    <source>
        <dbReference type="EMBL" id="GFS07275.1"/>
    </source>
</evidence>
<dbReference type="EMBL" id="BMAT01006159">
    <property type="protein sequence ID" value="GFS07275.1"/>
    <property type="molecule type" value="Genomic_DNA"/>
</dbReference>
<reference evidence="1 2" key="1">
    <citation type="journal article" date="2021" name="Elife">
        <title>Chloroplast acquisition without the gene transfer in kleptoplastic sea slugs, Plakobranchus ocellatus.</title>
        <authorList>
            <person name="Maeda T."/>
            <person name="Takahashi S."/>
            <person name="Yoshida T."/>
            <person name="Shimamura S."/>
            <person name="Takaki Y."/>
            <person name="Nagai Y."/>
            <person name="Toyoda A."/>
            <person name="Suzuki Y."/>
            <person name="Arimoto A."/>
            <person name="Ishii H."/>
            <person name="Satoh N."/>
            <person name="Nishiyama T."/>
            <person name="Hasebe M."/>
            <person name="Maruyama T."/>
            <person name="Minagawa J."/>
            <person name="Obokata J."/>
            <person name="Shigenobu S."/>
        </authorList>
    </citation>
    <scope>NUCLEOTIDE SEQUENCE [LARGE SCALE GENOMIC DNA]</scope>
</reference>
<evidence type="ECO:0000313" key="2">
    <source>
        <dbReference type="Proteomes" id="UP000762676"/>
    </source>
</evidence>
<dbReference type="AlphaFoldDB" id="A0AAV4IB57"/>
<gene>
    <name evidence="1" type="ORF">ElyMa_002984900</name>
</gene>